<reference evidence="2" key="1">
    <citation type="journal article" date="2019" name="Philos. Trans. R. Soc. Lond., B, Biol. Sci.">
        <title>Targeted metagenomic recovery of four divergent viruses reveals shared and distinctive characteristics of giant viruses of marine eukaryotes.</title>
        <authorList>
            <person name="Needham D.M."/>
            <person name="Poirier C."/>
            <person name="Hehenberger E."/>
            <person name="Jimenez V."/>
            <person name="Swalwell J.E."/>
            <person name="Santoro A.E."/>
            <person name="Worden A.Z."/>
        </authorList>
    </citation>
    <scope>NUCLEOTIDE SEQUENCE</scope>
    <source>
        <strain evidence="2">OPacV-421</strain>
    </source>
</reference>
<evidence type="ECO:0000256" key="1">
    <source>
        <dbReference type="SAM" id="Phobius"/>
    </source>
</evidence>
<organism evidence="2">
    <name type="scientific">Megaviridae environmental sample</name>
    <dbReference type="NCBI Taxonomy" id="1737588"/>
    <lineage>
        <taxon>Viruses</taxon>
        <taxon>Varidnaviria</taxon>
        <taxon>Bamfordvirae</taxon>
        <taxon>Nucleocytoviricota</taxon>
        <taxon>Megaviricetes</taxon>
        <taxon>Imitervirales</taxon>
        <taxon>Mimiviridae</taxon>
        <taxon>environmental samples</taxon>
    </lineage>
</organism>
<dbReference type="InterPro" id="IPR038765">
    <property type="entry name" value="Papain-like_cys_pep_sf"/>
</dbReference>
<keyword evidence="1" id="KW-1133">Transmembrane helix</keyword>
<name>A0A5J6VLM1_9VIRU</name>
<dbReference type="EMBL" id="MN448295">
    <property type="protein sequence ID" value="QFG74970.1"/>
    <property type="molecule type" value="Genomic_DNA"/>
</dbReference>
<dbReference type="Gene3D" id="3.90.1720.10">
    <property type="entry name" value="endopeptidase domain like (from Nostoc punctiforme)"/>
    <property type="match status" value="1"/>
</dbReference>
<dbReference type="SUPFAM" id="SSF54001">
    <property type="entry name" value="Cysteine proteinases"/>
    <property type="match status" value="1"/>
</dbReference>
<evidence type="ECO:0000313" key="2">
    <source>
        <dbReference type="EMBL" id="QFG74970.1"/>
    </source>
</evidence>
<sequence length="205" mass="24191">MKYSDIDFKTGDIILFEDKTHNKSWLDYLSYLIQYFTDSKYSHVGMVVKDPLIKGKTINGLYLLESTGFDHMMDIDDQKTKFGVQIVDLHKRLKANDDVFYYRKLNKERDDRFIDLYNKAYAIVKDKPYDINPADWCKAEFDLKKGNVQKMNTYFCSALVSFLLVALSLLPKETDWTIMRPKDLGTENGTRLYLFMYKKEVKFSL</sequence>
<feature type="transmembrane region" description="Helical" evidence="1">
    <location>
        <begin position="151"/>
        <end position="170"/>
    </location>
</feature>
<keyword evidence="1" id="KW-0472">Membrane</keyword>
<accession>A0A5J6VLM1</accession>
<protein>
    <submittedName>
        <fullName evidence="2">Uncharacterized protein</fullName>
    </submittedName>
</protein>
<proteinExistence type="predicted"/>
<keyword evidence="1" id="KW-0812">Transmembrane</keyword>